<dbReference type="EMBL" id="CP033230">
    <property type="protein sequence ID" value="AYO76300.1"/>
    <property type="molecule type" value="Genomic_DNA"/>
</dbReference>
<reference evidence="1 11" key="3">
    <citation type="submission" date="2017-10" db="EMBL/GenBank/DDBJ databases">
        <title>Sphingobium yanoikuyae S72.</title>
        <authorList>
            <person name="Sanchez E."/>
            <person name="Bustos P."/>
            <person name="Mendoza P."/>
            <person name="Guo X."/>
            <person name="Mendoza A."/>
        </authorList>
    </citation>
    <scope>NUCLEOTIDE SEQUENCE [LARGE SCALE GENOMIC DNA]</scope>
    <source>
        <strain evidence="1 11">S72</strain>
    </source>
</reference>
<dbReference type="STRING" id="13690.AX777_12595"/>
<evidence type="ECO:0000313" key="13">
    <source>
        <dbReference type="Proteomes" id="UP000287401"/>
    </source>
</evidence>
<dbReference type="Proteomes" id="UP000028534">
    <property type="component" value="Unassembled WGS sequence"/>
</dbReference>
<evidence type="ECO:0000313" key="7">
    <source>
        <dbReference type="EMBL" id="QNG46515.1"/>
    </source>
</evidence>
<evidence type="ECO:0000313" key="2">
    <source>
        <dbReference type="EMBL" id="ATP18758.1"/>
    </source>
</evidence>
<dbReference type="EMBL" id="CP047218">
    <property type="protein sequence ID" value="QHD66129.1"/>
    <property type="molecule type" value="Genomic_DNA"/>
</dbReference>
<evidence type="ECO:0000313" key="8">
    <source>
        <dbReference type="EMBL" id="RSU57039.1"/>
    </source>
</evidence>
<evidence type="ECO:0000313" key="14">
    <source>
        <dbReference type="Proteomes" id="UP000464086"/>
    </source>
</evidence>
<dbReference type="Proteomes" id="UP000515377">
    <property type="component" value="Chromosome"/>
</dbReference>
<proteinExistence type="predicted"/>
<dbReference type="AlphaFoldDB" id="A0A085K1Q5"/>
<reference evidence="3 12" key="5">
    <citation type="submission" date="2018-10" db="EMBL/GenBank/DDBJ databases">
        <title>Characterization and genome analysis of a novel bacterium Sphingobium yanoikuyae SJTF8 capable of degrading PAHs.</title>
        <authorList>
            <person name="Yin C."/>
            <person name="Xiong W."/>
            <person name="Liang R."/>
        </authorList>
    </citation>
    <scope>NUCLEOTIDE SEQUENCE [LARGE SCALE GENOMIC DNA]</scope>
    <source>
        <strain evidence="3 12">SJTF8</strain>
    </source>
</reference>
<evidence type="ECO:0000313" key="5">
    <source>
        <dbReference type="EMBL" id="MDH2130375.1"/>
    </source>
</evidence>
<dbReference type="EMBL" id="CP060122">
    <property type="protein sequence ID" value="QNG46515.1"/>
    <property type="molecule type" value="Genomic_DNA"/>
</dbReference>
<evidence type="ECO:0000313" key="9">
    <source>
        <dbReference type="Proteomes" id="UP000028534"/>
    </source>
</evidence>
<dbReference type="Proteomes" id="UP000287401">
    <property type="component" value="Unassembled WGS sequence"/>
</dbReference>
<dbReference type="Proteomes" id="UP001162318">
    <property type="component" value="Unassembled WGS sequence"/>
</dbReference>
<dbReference type="EMBL" id="QRAL01000010">
    <property type="protein sequence ID" value="RSU57039.1"/>
    <property type="molecule type" value="Genomic_DNA"/>
</dbReference>
<dbReference type="RefSeq" id="WP_004211308.1">
    <property type="nucleotide sequence ID" value="NZ_CAIGKD010000003.1"/>
</dbReference>
<sequence>MDMHRLPARKNVTLTLQDAQGQPWTLRLSTDCLRFIGRYRRVEGFDIDAMTLFDGVRRAG</sequence>
<evidence type="ECO:0000313" key="11">
    <source>
        <dbReference type="Proteomes" id="UP000219422"/>
    </source>
</evidence>
<reference evidence="5" key="8">
    <citation type="submission" date="2022-09" db="EMBL/GenBank/DDBJ databases">
        <title>Intensive care unit water sources are persistently colonized with multi-drug resistant bacteria and are the site of extensive horizontal gene transfer of antibiotic resistance genes.</title>
        <authorList>
            <person name="Diorio-Toth L."/>
        </authorList>
    </citation>
    <scope>NUCLEOTIDE SEQUENCE</scope>
    <source>
        <strain evidence="5">GD03659</strain>
    </source>
</reference>
<reference evidence="4 9" key="1">
    <citation type="submission" date="2014-03" db="EMBL/GenBank/DDBJ databases">
        <title>Genome sequence of Sphingobium yanoikuyae B1.</title>
        <authorList>
            <person name="Gan H.M."/>
            <person name="Gan H.Y."/>
            <person name="Savka M.A."/>
        </authorList>
    </citation>
    <scope>NUCLEOTIDE SEQUENCE [LARGE SCALE GENOMIC DNA]</scope>
    <source>
        <strain evidence="4 9">B1</strain>
    </source>
</reference>
<evidence type="ECO:0000313" key="4">
    <source>
        <dbReference type="EMBL" id="KEZ20446.1"/>
    </source>
</evidence>
<reference evidence="8 13" key="4">
    <citation type="submission" date="2018-07" db="EMBL/GenBank/DDBJ databases">
        <title>Genomic and Epidemiologic Investigation of an Indolent Hospital Outbreak.</title>
        <authorList>
            <person name="Johnson R.C."/>
            <person name="Deming C."/>
            <person name="Conlan S."/>
            <person name="Zellmer C.J."/>
            <person name="Michelin A.V."/>
            <person name="Lee-Lin S."/>
            <person name="Thomas P.J."/>
            <person name="Park M."/>
            <person name="Weingarten R.A."/>
            <person name="Less J."/>
            <person name="Dekker J.P."/>
            <person name="Frank K.M."/>
            <person name="Musser K.A."/>
            <person name="Mcquiston J.R."/>
            <person name="Henderson D.K."/>
            <person name="Lau A.F."/>
            <person name="Palmore T.N."/>
            <person name="Segre J.A."/>
        </authorList>
    </citation>
    <scope>NUCLEOTIDE SEQUENCE [LARGE SCALE GENOMIC DNA]</scope>
    <source>
        <strain evidence="8 13">SK-NIH.Env6_1116</strain>
    </source>
</reference>
<evidence type="ECO:0000313" key="15">
    <source>
        <dbReference type="Proteomes" id="UP000515377"/>
    </source>
</evidence>
<evidence type="ECO:0000313" key="6">
    <source>
        <dbReference type="EMBL" id="QHD66129.1"/>
    </source>
</evidence>
<dbReference type="Proteomes" id="UP000037029">
    <property type="component" value="Chromosome"/>
</dbReference>
<organism evidence="4 9">
    <name type="scientific">Sphingobium yanoikuyae</name>
    <name type="common">Sphingomonas yanoikuyae</name>
    <dbReference type="NCBI Taxonomy" id="13690"/>
    <lineage>
        <taxon>Bacteria</taxon>
        <taxon>Pseudomonadati</taxon>
        <taxon>Pseudomonadota</taxon>
        <taxon>Alphaproteobacteria</taxon>
        <taxon>Sphingomonadales</taxon>
        <taxon>Sphingomonadaceae</taxon>
        <taxon>Sphingobium</taxon>
    </lineage>
</organism>
<dbReference type="EMBL" id="JAOCKX010000004">
    <property type="protein sequence ID" value="MDH2130375.1"/>
    <property type="molecule type" value="Genomic_DNA"/>
</dbReference>
<evidence type="ECO:0000313" key="3">
    <source>
        <dbReference type="EMBL" id="AYO76300.1"/>
    </source>
</evidence>
<dbReference type="EMBL" id="CP020925">
    <property type="protein sequence ID" value="ATP18758.1"/>
    <property type="molecule type" value="Genomic_DNA"/>
</dbReference>
<dbReference type="GeneID" id="57775811"/>
<gene>
    <name evidence="1" type="ORF">A6768_03050</name>
    <name evidence="2" type="ORF">BV87_10335</name>
    <name evidence="4" type="ORF">CP98_01170</name>
    <name evidence="8" type="ORF">DAH51_11735</name>
    <name evidence="3" type="ORF">EBF16_04690</name>
    <name evidence="6" type="ORF">GS397_02930</name>
    <name evidence="7" type="ORF">H3V42_02290</name>
    <name evidence="5" type="ORF">N5J77_04495</name>
</gene>
<dbReference type="Proteomes" id="UP000464086">
    <property type="component" value="Chromosome"/>
</dbReference>
<dbReference type="PATRIC" id="fig|13690.10.peg.1210"/>
<evidence type="ECO:0000313" key="10">
    <source>
        <dbReference type="Proteomes" id="UP000037029"/>
    </source>
</evidence>
<name>A0A085K1Q5_SPHYA</name>
<dbReference type="Proteomes" id="UP000219422">
    <property type="component" value="Chromosome"/>
</dbReference>
<accession>A0A085K1Q5</accession>
<evidence type="ECO:0000313" key="1">
    <source>
        <dbReference type="EMBL" id="ATI79086.1"/>
    </source>
</evidence>
<reference evidence="2 10" key="2">
    <citation type="submission" date="2017-04" db="EMBL/GenBank/DDBJ databases">
        <title>Characterization, genome and methylation analysis of a phthalic acid esters degrading strain Sphingobium yanoikuyae SHJ.</title>
        <authorList>
            <person name="Feng L."/>
        </authorList>
    </citation>
    <scope>NUCLEOTIDE SEQUENCE [LARGE SCALE GENOMIC DNA]</scope>
    <source>
        <strain evidence="2 10">SHJ</strain>
    </source>
</reference>
<reference evidence="6 14" key="6">
    <citation type="submission" date="2019-12" db="EMBL/GenBank/DDBJ databases">
        <title>Functional and genomic insights into the Sphingobium yanoikuyae YC-JY1, a bacterium efficiently degrading bisphenol A.</title>
        <authorList>
            <person name="Jia Y."/>
            <person name="Li X."/>
            <person name="Wang J."/>
            <person name="Eltoukhy A."/>
            <person name="Lamraoui I."/>
            <person name="Yan Y."/>
        </authorList>
    </citation>
    <scope>NUCLEOTIDE SEQUENCE [LARGE SCALE GENOMIC DNA]</scope>
    <source>
        <strain evidence="6 14">YC-JY1</strain>
    </source>
</reference>
<dbReference type="KEGG" id="sya:A6768_03050"/>
<evidence type="ECO:0000313" key="12">
    <source>
        <dbReference type="Proteomes" id="UP000280708"/>
    </source>
</evidence>
<dbReference type="EMBL" id="CP023741">
    <property type="protein sequence ID" value="ATI79086.1"/>
    <property type="molecule type" value="Genomic_DNA"/>
</dbReference>
<reference evidence="7 15" key="7">
    <citation type="submission" date="2020-07" db="EMBL/GenBank/DDBJ databases">
        <title>Whole genome sequence of Sphingobium yanoikuyae A3.</title>
        <authorList>
            <person name="Han S.-S."/>
        </authorList>
    </citation>
    <scope>NUCLEOTIDE SEQUENCE [LARGE SCALE GENOMIC DNA]</scope>
    <source>
        <strain evidence="7 15">A3</strain>
    </source>
</reference>
<dbReference type="Proteomes" id="UP000280708">
    <property type="component" value="Chromosome"/>
</dbReference>
<protein>
    <submittedName>
        <fullName evidence="4">Uncharacterized protein</fullName>
    </submittedName>
</protein>
<dbReference type="EMBL" id="JGVR01000004">
    <property type="protein sequence ID" value="KEZ20446.1"/>
    <property type="molecule type" value="Genomic_DNA"/>
</dbReference>